<gene>
    <name evidence="1" type="ORF">MLD38_035734</name>
</gene>
<protein>
    <submittedName>
        <fullName evidence="1">Uncharacterized protein</fullName>
    </submittedName>
</protein>
<evidence type="ECO:0000313" key="1">
    <source>
        <dbReference type="EMBL" id="KAI4310784.1"/>
    </source>
</evidence>
<keyword evidence="2" id="KW-1185">Reference proteome</keyword>
<evidence type="ECO:0000313" key="2">
    <source>
        <dbReference type="Proteomes" id="UP001057402"/>
    </source>
</evidence>
<dbReference type="EMBL" id="CM042890">
    <property type="protein sequence ID" value="KAI4310784.1"/>
    <property type="molecule type" value="Genomic_DNA"/>
</dbReference>
<reference evidence="2" key="1">
    <citation type="journal article" date="2023" name="Front. Plant Sci.">
        <title>Chromosomal-level genome assembly of Melastoma candidum provides insights into trichome evolution.</title>
        <authorList>
            <person name="Zhong Y."/>
            <person name="Wu W."/>
            <person name="Sun C."/>
            <person name="Zou P."/>
            <person name="Liu Y."/>
            <person name="Dai S."/>
            <person name="Zhou R."/>
        </authorList>
    </citation>
    <scope>NUCLEOTIDE SEQUENCE [LARGE SCALE GENOMIC DNA]</scope>
</reference>
<accession>A0ACB9LI21</accession>
<proteinExistence type="predicted"/>
<organism evidence="1 2">
    <name type="scientific">Melastoma candidum</name>
    <dbReference type="NCBI Taxonomy" id="119954"/>
    <lineage>
        <taxon>Eukaryota</taxon>
        <taxon>Viridiplantae</taxon>
        <taxon>Streptophyta</taxon>
        <taxon>Embryophyta</taxon>
        <taxon>Tracheophyta</taxon>
        <taxon>Spermatophyta</taxon>
        <taxon>Magnoliopsida</taxon>
        <taxon>eudicotyledons</taxon>
        <taxon>Gunneridae</taxon>
        <taxon>Pentapetalae</taxon>
        <taxon>rosids</taxon>
        <taxon>malvids</taxon>
        <taxon>Myrtales</taxon>
        <taxon>Melastomataceae</taxon>
        <taxon>Melastomatoideae</taxon>
        <taxon>Melastomateae</taxon>
        <taxon>Melastoma</taxon>
    </lineage>
</organism>
<dbReference type="Proteomes" id="UP001057402">
    <property type="component" value="Chromosome 11"/>
</dbReference>
<name>A0ACB9LI21_9MYRT</name>
<sequence>MAGRQFVHGSSIHTIEEEPLTLRINQLRSAREAARNVMNTMSVEDARRIFTEGLKPVVGARHRDTVKEIDLIDSEEEVGRTDLGGVRDIVSAPF</sequence>
<comment type="caution">
    <text evidence="1">The sequence shown here is derived from an EMBL/GenBank/DDBJ whole genome shotgun (WGS) entry which is preliminary data.</text>
</comment>